<dbReference type="AlphaFoldDB" id="A0A0N5BJP6"/>
<proteinExistence type="predicted"/>
<evidence type="ECO:0000313" key="1">
    <source>
        <dbReference type="Proteomes" id="UP000046392"/>
    </source>
</evidence>
<dbReference type="Proteomes" id="UP000046392">
    <property type="component" value="Unplaced"/>
</dbReference>
<evidence type="ECO:0000313" key="2">
    <source>
        <dbReference type="WBParaSite" id="SPAL_0000616850.1"/>
    </source>
</evidence>
<keyword evidence="1" id="KW-1185">Reference proteome</keyword>
<sequence length="100" mass="11808">MTYVLCSLVEVETKVRVNENHLHNGFLKPSIAEQEVKRQVEIKKVKRQYALLILQERDMYLQNNRLSEEALKEIADDIDLDVNFCKDMVLQQKIEGWEVC</sequence>
<dbReference type="WBParaSite" id="SPAL_0000616850.1">
    <property type="protein sequence ID" value="SPAL_0000616850.1"/>
    <property type="gene ID" value="SPAL_0000616850"/>
</dbReference>
<name>A0A0N5BJP6_STREA</name>
<protein>
    <submittedName>
        <fullName evidence="2">EB1 C-terminal domain-containing protein</fullName>
    </submittedName>
</protein>
<reference evidence="2" key="1">
    <citation type="submission" date="2017-02" db="UniProtKB">
        <authorList>
            <consortium name="WormBaseParasite"/>
        </authorList>
    </citation>
    <scope>IDENTIFICATION</scope>
</reference>
<accession>A0A0N5BJP6</accession>
<organism evidence="1 2">
    <name type="scientific">Strongyloides papillosus</name>
    <name type="common">Intestinal threadworm</name>
    <dbReference type="NCBI Taxonomy" id="174720"/>
    <lineage>
        <taxon>Eukaryota</taxon>
        <taxon>Metazoa</taxon>
        <taxon>Ecdysozoa</taxon>
        <taxon>Nematoda</taxon>
        <taxon>Chromadorea</taxon>
        <taxon>Rhabditida</taxon>
        <taxon>Tylenchina</taxon>
        <taxon>Panagrolaimomorpha</taxon>
        <taxon>Strongyloidoidea</taxon>
        <taxon>Strongyloididae</taxon>
        <taxon>Strongyloides</taxon>
    </lineage>
</organism>